<accession>A0ABS4H131</accession>
<dbReference type="SUPFAM" id="SSF53850">
    <property type="entry name" value="Periplasmic binding protein-like II"/>
    <property type="match status" value="1"/>
</dbReference>
<dbReference type="PANTHER" id="PTHR30290">
    <property type="entry name" value="PERIPLASMIC BINDING COMPONENT OF ABC TRANSPORTER"/>
    <property type="match status" value="1"/>
</dbReference>
<sequence length="292" mass="32939">MFIPDVDKVYASKDPDFHYWFPAGSAIQLYPNLKNPILKDVNVRKAINMAIDRDKIGKQAEYGYTEPLNPTGVQPRDKDLIDPKYANLTFKQDLTGAEKLLQDAGYKKGKDGIYVSPAGQKLSFTLQVVSGWSDWVQACMLISQDLKQIGMDVKVQQPQFGAYQSNLQNKKFDLAIGWTNTGATSYKTFKDMLSKNGGWNPEGWDDPATEQALNDYKSTTDLAKQKEAMAKIEDIMINQVPVMPLFYGETWYEYTTKNYTGWPNADNPYNSPAVFTWPQAAINLSKLTPVTK</sequence>
<reference evidence="2 3" key="1">
    <citation type="submission" date="2021-03" db="EMBL/GenBank/DDBJ databases">
        <title>Genomic Encyclopedia of Type Strains, Phase IV (KMG-IV): sequencing the most valuable type-strain genomes for metagenomic binning, comparative biology and taxonomic classification.</title>
        <authorList>
            <person name="Goeker M."/>
        </authorList>
    </citation>
    <scope>NUCLEOTIDE SEQUENCE [LARGE SCALE GENOMIC DNA]</scope>
    <source>
        <strain evidence="2 3">DSM 23491</strain>
    </source>
</reference>
<organism evidence="2 3">
    <name type="scientific">Paenibacillus sediminis</name>
    <dbReference type="NCBI Taxonomy" id="664909"/>
    <lineage>
        <taxon>Bacteria</taxon>
        <taxon>Bacillati</taxon>
        <taxon>Bacillota</taxon>
        <taxon>Bacilli</taxon>
        <taxon>Bacillales</taxon>
        <taxon>Paenibacillaceae</taxon>
        <taxon>Paenibacillus</taxon>
    </lineage>
</organism>
<evidence type="ECO:0000259" key="1">
    <source>
        <dbReference type="Pfam" id="PF00496"/>
    </source>
</evidence>
<proteinExistence type="predicted"/>
<protein>
    <submittedName>
        <fullName evidence="2">ABC-type transport system substrate-binding protein</fullName>
    </submittedName>
</protein>
<gene>
    <name evidence="2" type="ORF">J2Z20_001102</name>
</gene>
<feature type="domain" description="Solute-binding protein family 5" evidence="1">
    <location>
        <begin position="3"/>
        <end position="199"/>
    </location>
</feature>
<name>A0ABS4H131_9BACL</name>
<dbReference type="InterPro" id="IPR039424">
    <property type="entry name" value="SBP_5"/>
</dbReference>
<comment type="caution">
    <text evidence="2">The sequence shown here is derived from an EMBL/GenBank/DDBJ whole genome shotgun (WGS) entry which is preliminary data.</text>
</comment>
<dbReference type="EMBL" id="JAGGKP010000001">
    <property type="protein sequence ID" value="MBP1936241.1"/>
    <property type="molecule type" value="Genomic_DNA"/>
</dbReference>
<dbReference type="PANTHER" id="PTHR30290:SF82">
    <property type="entry name" value="ABC-TYPE DIPEPTIDE_OLIGOPEPTIDE TRANSPORT SYSTEM, PERIPLASMIC COMPONENT"/>
    <property type="match status" value="1"/>
</dbReference>
<dbReference type="Gene3D" id="3.40.190.10">
    <property type="entry name" value="Periplasmic binding protein-like II"/>
    <property type="match status" value="1"/>
</dbReference>
<dbReference type="Pfam" id="PF00496">
    <property type="entry name" value="SBP_bac_5"/>
    <property type="match status" value="1"/>
</dbReference>
<keyword evidence="3" id="KW-1185">Reference proteome</keyword>
<evidence type="ECO:0000313" key="2">
    <source>
        <dbReference type="EMBL" id="MBP1936241.1"/>
    </source>
</evidence>
<dbReference type="Proteomes" id="UP001519273">
    <property type="component" value="Unassembled WGS sequence"/>
</dbReference>
<dbReference type="Gene3D" id="3.10.105.10">
    <property type="entry name" value="Dipeptide-binding Protein, Domain 3"/>
    <property type="match status" value="1"/>
</dbReference>
<dbReference type="InterPro" id="IPR000914">
    <property type="entry name" value="SBP_5_dom"/>
</dbReference>
<evidence type="ECO:0000313" key="3">
    <source>
        <dbReference type="Proteomes" id="UP001519273"/>
    </source>
</evidence>